<evidence type="ECO:0000256" key="1">
    <source>
        <dbReference type="SAM" id="Coils"/>
    </source>
</evidence>
<keyword evidence="3" id="KW-1185">Reference proteome</keyword>
<reference evidence="2" key="1">
    <citation type="submission" date="2006-10" db="EMBL/GenBank/DDBJ databases">
        <authorList>
            <person name="Amadeo P."/>
            <person name="Zhao Q."/>
            <person name="Wortman J."/>
            <person name="Fraser-Liggett C."/>
            <person name="Carlton J."/>
        </authorList>
    </citation>
    <scope>NUCLEOTIDE SEQUENCE</scope>
    <source>
        <strain evidence="2">G3</strain>
    </source>
</reference>
<evidence type="ECO:0000313" key="2">
    <source>
        <dbReference type="EMBL" id="EAX84406.1"/>
    </source>
</evidence>
<reference evidence="2" key="2">
    <citation type="journal article" date="2007" name="Science">
        <title>Draft genome sequence of the sexually transmitted pathogen Trichomonas vaginalis.</title>
        <authorList>
            <person name="Carlton J.M."/>
            <person name="Hirt R.P."/>
            <person name="Silva J.C."/>
            <person name="Delcher A.L."/>
            <person name="Schatz M."/>
            <person name="Zhao Q."/>
            <person name="Wortman J.R."/>
            <person name="Bidwell S.L."/>
            <person name="Alsmark U.C.M."/>
            <person name="Besteiro S."/>
            <person name="Sicheritz-Ponten T."/>
            <person name="Noel C.J."/>
            <person name="Dacks J.B."/>
            <person name="Foster P.G."/>
            <person name="Simillion C."/>
            <person name="Van de Peer Y."/>
            <person name="Miranda-Saavedra D."/>
            <person name="Barton G.J."/>
            <person name="Westrop G.D."/>
            <person name="Mueller S."/>
            <person name="Dessi D."/>
            <person name="Fiori P.L."/>
            <person name="Ren Q."/>
            <person name="Paulsen I."/>
            <person name="Zhang H."/>
            <person name="Bastida-Corcuera F.D."/>
            <person name="Simoes-Barbosa A."/>
            <person name="Brown M.T."/>
            <person name="Hayes R.D."/>
            <person name="Mukherjee M."/>
            <person name="Okumura C.Y."/>
            <person name="Schneider R."/>
            <person name="Smith A.J."/>
            <person name="Vanacova S."/>
            <person name="Villalvazo M."/>
            <person name="Haas B.J."/>
            <person name="Pertea M."/>
            <person name="Feldblyum T.V."/>
            <person name="Utterback T.R."/>
            <person name="Shu C.L."/>
            <person name="Osoegawa K."/>
            <person name="de Jong P.J."/>
            <person name="Hrdy I."/>
            <person name="Horvathova L."/>
            <person name="Zubacova Z."/>
            <person name="Dolezal P."/>
            <person name="Malik S.B."/>
            <person name="Logsdon J.M. Jr."/>
            <person name="Henze K."/>
            <person name="Gupta A."/>
            <person name="Wang C.C."/>
            <person name="Dunne R.L."/>
            <person name="Upcroft J.A."/>
            <person name="Upcroft P."/>
            <person name="White O."/>
            <person name="Salzberg S.L."/>
            <person name="Tang P."/>
            <person name="Chiu C.-H."/>
            <person name="Lee Y.-S."/>
            <person name="Embley T.M."/>
            <person name="Coombs G.H."/>
            <person name="Mottram J.C."/>
            <person name="Tachezy J."/>
            <person name="Fraser-Liggett C.M."/>
            <person name="Johnson P.J."/>
        </authorList>
    </citation>
    <scope>NUCLEOTIDE SEQUENCE [LARGE SCALE GENOMIC DNA]</scope>
    <source>
        <strain evidence="2">G3</strain>
    </source>
</reference>
<keyword evidence="1" id="KW-0175">Coiled coil</keyword>
<dbReference type="InParanoid" id="A2GEL0"/>
<dbReference type="SMR" id="A2GEL0"/>
<evidence type="ECO:0000313" key="3">
    <source>
        <dbReference type="Proteomes" id="UP000001542"/>
    </source>
</evidence>
<proteinExistence type="predicted"/>
<dbReference type="KEGG" id="tva:4742040"/>
<dbReference type="RefSeq" id="XP_001297336.1">
    <property type="nucleotide sequence ID" value="XM_001297335.1"/>
</dbReference>
<dbReference type="VEuPathDB" id="TrichDB:TVAGG3_0122110"/>
<sequence>MRRRNQEAFKKVEEEERRLKQEELAEAKKEAQMLRSELCARDSEIKKIMKELEEAKAHTDIGSKKFDFWISDKGQKIIAELKYYENHQQKVSYWK</sequence>
<feature type="coiled-coil region" evidence="1">
    <location>
        <begin position="2"/>
        <end position="37"/>
    </location>
</feature>
<organism evidence="2 3">
    <name type="scientific">Trichomonas vaginalis (strain ATCC PRA-98 / G3)</name>
    <dbReference type="NCBI Taxonomy" id="412133"/>
    <lineage>
        <taxon>Eukaryota</taxon>
        <taxon>Metamonada</taxon>
        <taxon>Parabasalia</taxon>
        <taxon>Trichomonadida</taxon>
        <taxon>Trichomonadidae</taxon>
        <taxon>Trichomonas</taxon>
    </lineage>
</organism>
<dbReference type="VEuPathDB" id="TrichDB:TVAG_248170"/>
<dbReference type="AlphaFoldDB" id="A2GEL0"/>
<protein>
    <submittedName>
        <fullName evidence="2">Uncharacterized protein</fullName>
    </submittedName>
</protein>
<dbReference type="Proteomes" id="UP000001542">
    <property type="component" value="Unassembled WGS sequence"/>
</dbReference>
<dbReference type="EMBL" id="DS115377">
    <property type="protein sequence ID" value="EAX84406.1"/>
    <property type="molecule type" value="Genomic_DNA"/>
</dbReference>
<accession>A2GEL0</accession>
<gene>
    <name evidence="2" type="ORF">TVAG_248170</name>
</gene>
<name>A2GEL0_TRIV3</name>